<protein>
    <submittedName>
        <fullName evidence="6">ATP-binding protein</fullName>
    </submittedName>
</protein>
<evidence type="ECO:0000256" key="4">
    <source>
        <dbReference type="SAM" id="Phobius"/>
    </source>
</evidence>
<gene>
    <name evidence="6" type="ORF">M8542_09065</name>
</gene>
<evidence type="ECO:0000256" key="2">
    <source>
        <dbReference type="ARBA" id="ARBA00022777"/>
    </source>
</evidence>
<keyword evidence="6" id="KW-0547">Nucleotide-binding</keyword>
<keyword evidence="2" id="KW-0418">Kinase</keyword>
<dbReference type="Gene3D" id="3.30.565.10">
    <property type="entry name" value="Histidine kinase-like ATPase, C-terminal domain"/>
    <property type="match status" value="1"/>
</dbReference>
<dbReference type="PANTHER" id="PTHR24421:SF61">
    <property type="entry name" value="OXYGEN SENSOR HISTIDINE KINASE NREB"/>
    <property type="match status" value="1"/>
</dbReference>
<organism evidence="6 7">
    <name type="scientific">Amycolatopsis iheyensis</name>
    <dbReference type="NCBI Taxonomy" id="2945988"/>
    <lineage>
        <taxon>Bacteria</taxon>
        <taxon>Bacillati</taxon>
        <taxon>Actinomycetota</taxon>
        <taxon>Actinomycetes</taxon>
        <taxon>Pseudonocardiales</taxon>
        <taxon>Pseudonocardiaceae</taxon>
        <taxon>Amycolatopsis</taxon>
    </lineage>
</organism>
<feature type="transmembrane region" description="Helical" evidence="4">
    <location>
        <begin position="20"/>
        <end position="38"/>
    </location>
</feature>
<keyword evidence="1" id="KW-0808">Transferase</keyword>
<dbReference type="GO" id="GO:0000160">
    <property type="term" value="P:phosphorelay signal transduction system"/>
    <property type="evidence" value="ECO:0007669"/>
    <property type="project" value="UniProtKB-KW"/>
</dbReference>
<dbReference type="AlphaFoldDB" id="A0A9X2N6P2"/>
<evidence type="ECO:0000259" key="5">
    <source>
        <dbReference type="Pfam" id="PF02518"/>
    </source>
</evidence>
<keyword evidence="6" id="KW-0067">ATP-binding</keyword>
<dbReference type="InterPro" id="IPR036890">
    <property type="entry name" value="HATPase_C_sf"/>
</dbReference>
<reference evidence="6" key="1">
    <citation type="submission" date="2022-06" db="EMBL/GenBank/DDBJ databases">
        <title>Amycolatopsis iheyaensis sp. nov., a new species of the genus Amycolatopsis isolated from soil in Iheya island, Japan.</title>
        <authorList>
            <person name="Ngamcharungchit C."/>
            <person name="Kanto H."/>
            <person name="Take A."/>
            <person name="Intra B."/>
            <person name="Matsumoto A."/>
            <person name="Panbangred W."/>
            <person name="Inahashi Y."/>
        </authorList>
    </citation>
    <scope>NUCLEOTIDE SEQUENCE</scope>
    <source>
        <strain evidence="6">OK19-0408</strain>
    </source>
</reference>
<dbReference type="GO" id="GO:0005524">
    <property type="term" value="F:ATP binding"/>
    <property type="evidence" value="ECO:0007669"/>
    <property type="project" value="UniProtKB-KW"/>
</dbReference>
<evidence type="ECO:0000256" key="1">
    <source>
        <dbReference type="ARBA" id="ARBA00022679"/>
    </source>
</evidence>
<sequence>MTASAPGAVEERFRASVTRFAGPVRAAAAAVVAIFGMVAAPGDALPLAFGLLAVSLVASAADVFRPSFALSVLRAGAVGACQPWLTSVPGEASLWAVNVLTITAITWQWEYPPRRTGPFLAVLLAVGLAAGGGDWLPVALRVVVESVLARAAFVLLVRSTARTDAVRAEQAALEQAEALDRDRRRREREYLALLHDTASATFLAVASGAAADPAAVAGYAARDLAILTGSHREEDTPVDLEAGLRATLAGRGLPVDAVWEQVPLIPASAALALVRAAEEALRNAERHSGAASVSVRLTALPGGVVVTIADDGSGFDPSSVPAARRGVRGSVVERMRAAGGTAEVRSAVGAGTTVTLRWSRG</sequence>
<dbReference type="PANTHER" id="PTHR24421">
    <property type="entry name" value="NITRATE/NITRITE SENSOR PROTEIN NARX-RELATED"/>
    <property type="match status" value="1"/>
</dbReference>
<dbReference type="CDD" id="cd16917">
    <property type="entry name" value="HATPase_UhpB-NarQ-NarX-like"/>
    <property type="match status" value="1"/>
</dbReference>
<dbReference type="EMBL" id="JAMXQV010000003">
    <property type="protein sequence ID" value="MCR6482969.1"/>
    <property type="molecule type" value="Genomic_DNA"/>
</dbReference>
<comment type="caution">
    <text evidence="6">The sequence shown here is derived from an EMBL/GenBank/DDBJ whole genome shotgun (WGS) entry which is preliminary data.</text>
</comment>
<keyword evidence="7" id="KW-1185">Reference proteome</keyword>
<dbReference type="Proteomes" id="UP001144096">
    <property type="component" value="Unassembled WGS sequence"/>
</dbReference>
<evidence type="ECO:0000313" key="6">
    <source>
        <dbReference type="EMBL" id="MCR6482969.1"/>
    </source>
</evidence>
<dbReference type="InterPro" id="IPR003594">
    <property type="entry name" value="HATPase_dom"/>
</dbReference>
<keyword evidence="4" id="KW-1133">Transmembrane helix</keyword>
<accession>A0A9X2N6P2</accession>
<dbReference type="RefSeq" id="WP_257919582.1">
    <property type="nucleotide sequence ID" value="NZ_JAMXQV010000003.1"/>
</dbReference>
<evidence type="ECO:0000313" key="7">
    <source>
        <dbReference type="Proteomes" id="UP001144096"/>
    </source>
</evidence>
<dbReference type="InterPro" id="IPR050482">
    <property type="entry name" value="Sensor_HK_TwoCompSys"/>
</dbReference>
<dbReference type="SUPFAM" id="SSF55874">
    <property type="entry name" value="ATPase domain of HSP90 chaperone/DNA topoisomerase II/histidine kinase"/>
    <property type="match status" value="1"/>
</dbReference>
<proteinExistence type="predicted"/>
<dbReference type="Pfam" id="PF02518">
    <property type="entry name" value="HATPase_c"/>
    <property type="match status" value="1"/>
</dbReference>
<feature type="domain" description="Histidine kinase/HSP90-like ATPase" evidence="5">
    <location>
        <begin position="271"/>
        <end position="358"/>
    </location>
</feature>
<keyword evidence="4" id="KW-0812">Transmembrane</keyword>
<dbReference type="GO" id="GO:0016301">
    <property type="term" value="F:kinase activity"/>
    <property type="evidence" value="ECO:0007669"/>
    <property type="project" value="UniProtKB-KW"/>
</dbReference>
<keyword evidence="3" id="KW-0902">Two-component regulatory system</keyword>
<evidence type="ECO:0000256" key="3">
    <source>
        <dbReference type="ARBA" id="ARBA00023012"/>
    </source>
</evidence>
<name>A0A9X2N6P2_9PSEU</name>
<keyword evidence="4" id="KW-0472">Membrane</keyword>